<sequence length="215" mass="23147">MRDFREPWTILDSRRKRPAAAPQPNRLSNRAAEAAGCSTAAVSAASSAVLGRGLRAVCPQGGHDQFVPVDAAEERRSSRDTFWNEAGCRVGAPGTQVLRKEAELETVRLRIPEDLFDDGSQQCSADTAAGRRDGNTLQQRDAFGRGPIPQNGEAGRLVAEQPEEMGVASVTERRKVLLLILAADDGVIAFQAFGRHDVGQIGSGGTSQMKMRHAR</sequence>
<comment type="caution">
    <text evidence="2">The sequence shown here is derived from an EMBL/GenBank/DDBJ whole genome shotgun (WGS) entry which is preliminary data.</text>
</comment>
<evidence type="ECO:0000256" key="1">
    <source>
        <dbReference type="SAM" id="MobiDB-lite"/>
    </source>
</evidence>
<accession>A0ABU3S9M1</accession>
<keyword evidence="3" id="KW-1185">Reference proteome</keyword>
<feature type="region of interest" description="Disordered" evidence="1">
    <location>
        <begin position="119"/>
        <end position="155"/>
    </location>
</feature>
<reference evidence="2 3" key="1">
    <citation type="submission" date="2023-09" db="EMBL/GenBank/DDBJ databases">
        <title>Whole genome shotgun sequencing (WGS) of Bosea sp. ZW T0_25, isolated from stored onions (Allium cepa).</title>
        <authorList>
            <person name="Stoll D.A."/>
            <person name="Huch M."/>
        </authorList>
    </citation>
    <scope>NUCLEOTIDE SEQUENCE [LARGE SCALE GENOMIC DNA]</scope>
    <source>
        <strain evidence="2 3">ZW T0_25</strain>
    </source>
</reference>
<dbReference type="EMBL" id="JAWDID010000024">
    <property type="protein sequence ID" value="MDU0341497.1"/>
    <property type="molecule type" value="Genomic_DNA"/>
</dbReference>
<organism evidence="2 3">
    <name type="scientific">Bosea rubneri</name>
    <dbReference type="NCBI Taxonomy" id="3075434"/>
    <lineage>
        <taxon>Bacteria</taxon>
        <taxon>Pseudomonadati</taxon>
        <taxon>Pseudomonadota</taxon>
        <taxon>Alphaproteobacteria</taxon>
        <taxon>Hyphomicrobiales</taxon>
        <taxon>Boseaceae</taxon>
        <taxon>Bosea</taxon>
    </lineage>
</organism>
<evidence type="ECO:0000313" key="3">
    <source>
        <dbReference type="Proteomes" id="UP001254257"/>
    </source>
</evidence>
<name>A0ABU3S9M1_9HYPH</name>
<feature type="region of interest" description="Disordered" evidence="1">
    <location>
        <begin position="1"/>
        <end position="28"/>
    </location>
</feature>
<evidence type="ECO:0000313" key="2">
    <source>
        <dbReference type="EMBL" id="MDU0341497.1"/>
    </source>
</evidence>
<protein>
    <submittedName>
        <fullName evidence="2">Uncharacterized protein</fullName>
    </submittedName>
</protein>
<dbReference type="Proteomes" id="UP001254257">
    <property type="component" value="Unassembled WGS sequence"/>
</dbReference>
<gene>
    <name evidence="2" type="ORF">RKE40_16490</name>
</gene>
<proteinExistence type="predicted"/>